<dbReference type="PRINTS" id="PR00463">
    <property type="entry name" value="EP450I"/>
</dbReference>
<dbReference type="InterPro" id="IPR001128">
    <property type="entry name" value="Cyt_P450"/>
</dbReference>
<dbReference type="Pfam" id="PF00067">
    <property type="entry name" value="p450"/>
    <property type="match status" value="1"/>
</dbReference>
<comment type="similarity">
    <text evidence="1 8">Belongs to the cytochrome P450 family.</text>
</comment>
<accession>A0A5B0AWD4</accession>
<dbReference type="GO" id="GO:0004497">
    <property type="term" value="F:monooxygenase activity"/>
    <property type="evidence" value="ECO:0007669"/>
    <property type="project" value="UniProtKB-KW"/>
</dbReference>
<evidence type="ECO:0000313" key="9">
    <source>
        <dbReference type="EMBL" id="KAA0933736.1"/>
    </source>
</evidence>
<dbReference type="AlphaFoldDB" id="A0A5B0AWD4"/>
<sequence>MATIPTAPSLPPPARGRLPLIGHALQFVRGPLNVLQGLRGQGDIVALHVGRLPIYVVNSPQLLHRVLVTDADSFTKGRMYDKTRPVVGNGIATSEGAFHHRQRRLILPAFHRPRLRGYSEVMREQAEAVIASWRPGQHIAVDRAMHTMSVGTTVRTLFGTGIDSSTIAEIDRCVGVFLKQIIVRTMAPNFVERLPLPGTRSFEAARKRLKAVVDSILDTRLRATEQPDDLLSLLIAARDEKTGEPLSRQQLHDEVVTMVVAGADSTAYTLAWLLYELGRNPAIEARLHHELDTVLSGRPVTFDDLPRLQYTQRLIQETLRLHSVSWIQMRRTITPVTLGDLHLPAGAEILFSATTMHRDPELYADPLRFDPDRWISPPRRESFQPFSAGPRKCPGDHFALTQLAIGVATIAARWRLVPATRNKVREVPAAVLRPHRLPMVAQPMD</sequence>
<dbReference type="GO" id="GO:0016705">
    <property type="term" value="F:oxidoreductase activity, acting on paired donors, with incorporation or reduction of molecular oxygen"/>
    <property type="evidence" value="ECO:0007669"/>
    <property type="project" value="InterPro"/>
</dbReference>
<dbReference type="OrthoDB" id="4746309at2"/>
<organism evidence="9 10">
    <name type="scientific">Streptomyces apricus</name>
    <dbReference type="NCBI Taxonomy" id="1828112"/>
    <lineage>
        <taxon>Bacteria</taxon>
        <taxon>Bacillati</taxon>
        <taxon>Actinomycetota</taxon>
        <taxon>Actinomycetes</taxon>
        <taxon>Kitasatosporales</taxon>
        <taxon>Streptomycetaceae</taxon>
        <taxon>Streptomyces</taxon>
    </lineage>
</organism>
<evidence type="ECO:0000256" key="2">
    <source>
        <dbReference type="ARBA" id="ARBA00022617"/>
    </source>
</evidence>
<dbReference type="PRINTS" id="PR00385">
    <property type="entry name" value="P450"/>
</dbReference>
<dbReference type="PANTHER" id="PTHR24291:SF50">
    <property type="entry name" value="BIFUNCTIONAL ALBAFLAVENONE MONOOXYGENASE_TERPENE SYNTHASE"/>
    <property type="match status" value="1"/>
</dbReference>
<dbReference type="GO" id="GO:0005506">
    <property type="term" value="F:iron ion binding"/>
    <property type="evidence" value="ECO:0007669"/>
    <property type="project" value="InterPro"/>
</dbReference>
<reference evidence="9 10" key="1">
    <citation type="submission" date="2019-05" db="EMBL/GenBank/DDBJ databases">
        <authorList>
            <person name="Hariharan J."/>
            <person name="Choudoir M.J."/>
            <person name="Diebold P."/>
            <person name="Panke-Buisse K."/>
            <person name="Buckley D.H."/>
        </authorList>
    </citation>
    <scope>NUCLEOTIDE SEQUENCE [LARGE SCALE GENOMIC DNA]</scope>
    <source>
        <strain evidence="9 10">SUN51</strain>
    </source>
</reference>
<evidence type="ECO:0000256" key="4">
    <source>
        <dbReference type="ARBA" id="ARBA00023002"/>
    </source>
</evidence>
<comment type="cofactor">
    <cofactor evidence="7">
        <name>heme</name>
        <dbReference type="ChEBI" id="CHEBI:30413"/>
    </cofactor>
</comment>
<dbReference type="InterPro" id="IPR017972">
    <property type="entry name" value="Cyt_P450_CS"/>
</dbReference>
<keyword evidence="2 7" id="KW-0349">Heme</keyword>
<dbReference type="Proteomes" id="UP000324965">
    <property type="component" value="Unassembled WGS sequence"/>
</dbReference>
<evidence type="ECO:0000256" key="5">
    <source>
        <dbReference type="ARBA" id="ARBA00023004"/>
    </source>
</evidence>
<keyword evidence="10" id="KW-1185">Reference proteome</keyword>
<evidence type="ECO:0000256" key="7">
    <source>
        <dbReference type="PIRSR" id="PIRSR602401-1"/>
    </source>
</evidence>
<evidence type="ECO:0000256" key="1">
    <source>
        <dbReference type="ARBA" id="ARBA00010617"/>
    </source>
</evidence>
<evidence type="ECO:0000313" key="10">
    <source>
        <dbReference type="Proteomes" id="UP000324965"/>
    </source>
</evidence>
<dbReference type="EMBL" id="VDFC01000043">
    <property type="protein sequence ID" value="KAA0933736.1"/>
    <property type="molecule type" value="Genomic_DNA"/>
</dbReference>
<evidence type="ECO:0000256" key="3">
    <source>
        <dbReference type="ARBA" id="ARBA00022723"/>
    </source>
</evidence>
<dbReference type="GO" id="GO:0020037">
    <property type="term" value="F:heme binding"/>
    <property type="evidence" value="ECO:0007669"/>
    <property type="project" value="InterPro"/>
</dbReference>
<gene>
    <name evidence="9" type="ORF">FGF04_19395</name>
</gene>
<dbReference type="Gene3D" id="1.10.630.10">
    <property type="entry name" value="Cytochrome P450"/>
    <property type="match status" value="1"/>
</dbReference>
<feature type="binding site" description="axial binding residue" evidence="7">
    <location>
        <position position="393"/>
    </location>
    <ligand>
        <name>heme</name>
        <dbReference type="ChEBI" id="CHEBI:30413"/>
    </ligand>
    <ligandPart>
        <name>Fe</name>
        <dbReference type="ChEBI" id="CHEBI:18248"/>
    </ligandPart>
</feature>
<dbReference type="CDD" id="cd11049">
    <property type="entry name" value="CYP170A1-like"/>
    <property type="match status" value="1"/>
</dbReference>
<keyword evidence="5 7" id="KW-0408">Iron</keyword>
<dbReference type="PANTHER" id="PTHR24291">
    <property type="entry name" value="CYTOCHROME P450 FAMILY 4"/>
    <property type="match status" value="1"/>
</dbReference>
<dbReference type="SUPFAM" id="SSF48264">
    <property type="entry name" value="Cytochrome P450"/>
    <property type="match status" value="1"/>
</dbReference>
<dbReference type="InterPro" id="IPR002401">
    <property type="entry name" value="Cyt_P450_E_grp-I"/>
</dbReference>
<protein>
    <submittedName>
        <fullName evidence="9">Cytochrome P450</fullName>
    </submittedName>
</protein>
<proteinExistence type="inferred from homology"/>
<dbReference type="RefSeq" id="WP_149512581.1">
    <property type="nucleotide sequence ID" value="NZ_VDFC01000043.1"/>
</dbReference>
<keyword evidence="3 7" id="KW-0479">Metal-binding</keyword>
<keyword evidence="4 8" id="KW-0560">Oxidoreductase</keyword>
<dbReference type="InterPro" id="IPR036396">
    <property type="entry name" value="Cyt_P450_sf"/>
</dbReference>
<evidence type="ECO:0000256" key="8">
    <source>
        <dbReference type="RuleBase" id="RU000461"/>
    </source>
</evidence>
<comment type="caution">
    <text evidence="9">The sequence shown here is derived from an EMBL/GenBank/DDBJ whole genome shotgun (WGS) entry which is preliminary data.</text>
</comment>
<dbReference type="PROSITE" id="PS00086">
    <property type="entry name" value="CYTOCHROME_P450"/>
    <property type="match status" value="1"/>
</dbReference>
<name>A0A5B0AWD4_9ACTN</name>
<dbReference type="InterPro" id="IPR050196">
    <property type="entry name" value="Cytochrome_P450_Monoox"/>
</dbReference>
<keyword evidence="6 8" id="KW-0503">Monooxygenase</keyword>
<evidence type="ECO:0000256" key="6">
    <source>
        <dbReference type="ARBA" id="ARBA00023033"/>
    </source>
</evidence>